<feature type="region of interest" description="Disordered" evidence="1">
    <location>
        <begin position="72"/>
        <end position="106"/>
    </location>
</feature>
<feature type="compositionally biased region" description="Basic and acidic residues" evidence="1">
    <location>
        <begin position="269"/>
        <end position="278"/>
    </location>
</feature>
<protein>
    <submittedName>
        <fullName evidence="2">Uncharacterized protein</fullName>
    </submittedName>
</protein>
<feature type="compositionally biased region" description="Acidic residues" evidence="1">
    <location>
        <begin position="80"/>
        <end position="97"/>
    </location>
</feature>
<keyword evidence="3" id="KW-1185">Reference proteome</keyword>
<organism evidence="2 3">
    <name type="scientific">Ficus carica</name>
    <name type="common">Common fig</name>
    <dbReference type="NCBI Taxonomy" id="3494"/>
    <lineage>
        <taxon>Eukaryota</taxon>
        <taxon>Viridiplantae</taxon>
        <taxon>Streptophyta</taxon>
        <taxon>Embryophyta</taxon>
        <taxon>Tracheophyta</taxon>
        <taxon>Spermatophyta</taxon>
        <taxon>Magnoliopsida</taxon>
        <taxon>eudicotyledons</taxon>
        <taxon>Gunneridae</taxon>
        <taxon>Pentapetalae</taxon>
        <taxon>rosids</taxon>
        <taxon>fabids</taxon>
        <taxon>Rosales</taxon>
        <taxon>Moraceae</taxon>
        <taxon>Ficeae</taxon>
        <taxon>Ficus</taxon>
    </lineage>
</organism>
<name>A0AA88DBH9_FICCA</name>
<evidence type="ECO:0000256" key="1">
    <source>
        <dbReference type="SAM" id="MobiDB-lite"/>
    </source>
</evidence>
<feature type="region of interest" description="Disordered" evidence="1">
    <location>
        <begin position="203"/>
        <end position="278"/>
    </location>
</feature>
<reference evidence="2" key="1">
    <citation type="submission" date="2023-07" db="EMBL/GenBank/DDBJ databases">
        <title>draft genome sequence of fig (Ficus carica).</title>
        <authorList>
            <person name="Takahashi T."/>
            <person name="Nishimura K."/>
        </authorList>
    </citation>
    <scope>NUCLEOTIDE SEQUENCE</scope>
</reference>
<dbReference type="AlphaFoldDB" id="A0AA88DBH9"/>
<comment type="caution">
    <text evidence="2">The sequence shown here is derived from an EMBL/GenBank/DDBJ whole genome shotgun (WGS) entry which is preliminary data.</text>
</comment>
<sequence>MSFARHSLRLLDSDEFEPADPLFAEQLGDADHAGLAPVRAVAGEYDVGAAEGEVLRRHDLRAVGEDVVVALENKAGESGGGDDDDGRDSAESEEDDRAEPVGDAGQRVVGHVGEQVKVADDRKASRRRRLNIATVLTSFAVPKGVEDKEESGAKQDGEEERFRGEIIHFFCREKVTLEQPNEELCRHKLGAAEEDVVVGLKNEIGKSGVGDDDGRDLAESEEDDRAESVDEAGQGVVGHVSEQVKVADDRKASRRRRLNIDTATANDMMVRKRDSRVK</sequence>
<dbReference type="Proteomes" id="UP001187192">
    <property type="component" value="Unassembled WGS sequence"/>
</dbReference>
<dbReference type="EMBL" id="BTGU01000030">
    <property type="protein sequence ID" value="GMN49107.1"/>
    <property type="molecule type" value="Genomic_DNA"/>
</dbReference>
<accession>A0AA88DBH9</accession>
<gene>
    <name evidence="2" type="ORF">TIFTF001_018277</name>
</gene>
<evidence type="ECO:0000313" key="3">
    <source>
        <dbReference type="Proteomes" id="UP001187192"/>
    </source>
</evidence>
<proteinExistence type="predicted"/>
<feature type="compositionally biased region" description="Acidic residues" evidence="1">
    <location>
        <begin position="210"/>
        <end position="225"/>
    </location>
</feature>
<evidence type="ECO:0000313" key="2">
    <source>
        <dbReference type="EMBL" id="GMN49107.1"/>
    </source>
</evidence>